<comment type="caution">
    <text evidence="2">The sequence shown here is derived from an EMBL/GenBank/DDBJ whole genome shotgun (WGS) entry which is preliminary data.</text>
</comment>
<reference evidence="2 3" key="1">
    <citation type="submission" date="2024-12" db="EMBL/GenBank/DDBJ databases">
        <authorList>
            <person name="Hu S."/>
        </authorList>
    </citation>
    <scope>NUCLEOTIDE SEQUENCE [LARGE SCALE GENOMIC DNA]</scope>
    <source>
        <strain evidence="2 3">P-25</strain>
    </source>
</reference>
<evidence type="ECO:0000313" key="2">
    <source>
        <dbReference type="EMBL" id="MFN0292509.1"/>
    </source>
</evidence>
<dbReference type="PANTHER" id="PTHR37291">
    <property type="entry name" value="5-METHYLCYTOSINE-SPECIFIC RESTRICTION ENZYME B"/>
    <property type="match status" value="1"/>
</dbReference>
<dbReference type="InterPro" id="IPR027417">
    <property type="entry name" value="P-loop_NTPase"/>
</dbReference>
<evidence type="ECO:0000259" key="1">
    <source>
        <dbReference type="Pfam" id="PF07728"/>
    </source>
</evidence>
<dbReference type="Gene3D" id="3.40.50.300">
    <property type="entry name" value="P-loop containing nucleotide triphosphate hydrolases"/>
    <property type="match status" value="1"/>
</dbReference>
<dbReference type="EMBL" id="SRMP02000025">
    <property type="protein sequence ID" value="MFN0292509.1"/>
    <property type="molecule type" value="Genomic_DNA"/>
</dbReference>
<dbReference type="Pfam" id="PF07728">
    <property type="entry name" value="AAA_5"/>
    <property type="match status" value="1"/>
</dbReference>
<accession>A0ABW9JJD3</accession>
<evidence type="ECO:0000313" key="3">
    <source>
        <dbReference type="Proteomes" id="UP001517367"/>
    </source>
</evidence>
<organism evidence="2 3">
    <name type="scientific">Pedobacter helvus</name>
    <dbReference type="NCBI Taxonomy" id="2563444"/>
    <lineage>
        <taxon>Bacteria</taxon>
        <taxon>Pseudomonadati</taxon>
        <taxon>Bacteroidota</taxon>
        <taxon>Sphingobacteriia</taxon>
        <taxon>Sphingobacteriales</taxon>
        <taxon>Sphingobacteriaceae</taxon>
        <taxon>Pedobacter</taxon>
    </lineage>
</organism>
<keyword evidence="3" id="KW-1185">Reference proteome</keyword>
<proteinExistence type="predicted"/>
<sequence length="852" mass="98056">MNIEKLTALKQSYEDFKQTDVYKFRVRQSKVSEIHKDIIVATLKNEPLENIHITGLIQMFKYGCSDATFDKYLAINVADSVEREQLSEKAYELEEWGYTGAGLNSVKGLTVNQLAEIKLFLLRSLDVNTIIDAQKMCNDFEQLKIPLIKVGIYSPWLYYIKPSLFPILNNSHNGFLRHLEIPNKYAEVISAFNEINELFGETDLGYIDAFAHTYANPESALDKNVSDERSFYKYSPGAQAARWENDLAQSEMSVDYKEYDFDVSEVASLEELNMKVGLAPKASANTTWNLFLFKNSKIGDVIFANKGKNTLVGVGIISGNYVFNSDRNEFRHIRSVNWIINQTWEYQQDRIPKYQTLFRPDTFSPTLPYKEILSLFALDYPEHIPILKANRLYYEGKNQVISTNKQNLMKQSLNQILYGPPGTGKTYKLKNDFFDRFTIRETEISKEQFMQQVLADLNWWQVITLVLLDKKTARVREIYDHPFLQVKEKISQSKTVLQTLWGQLQSHTLMDCENVNVIKRTEPLYFWKDDQSIWSLKEELVKDLYPEAYEILNQLHNFKPTIGKEIKLYEFVTFHQSYSYEDFIEGIKPNLEETEGEISYKIEDGIFKRLCMQAENNPEHNHALFIDEINRGNVSAIFGELITLIEDSKRKPVRESDKEKCKETIDVTLPYSKEKFSVPSNLYIIGTMNTADRSVEALDTALRRRFAFEEMMPEPMKIATEGALVDGILDGVDLAKVLTKINERIEVLLDADHQIGHSYLINVTDLSGLANAFNNCIIPLLKEYFYHDDEKIALVLGGGFVTVRKQLENVHALFPQMEGLEIHNIHGKSKFELKAIDASNIIDALNMLLAGA</sequence>
<gene>
    <name evidence="2" type="ORF">E5L68_013980</name>
</gene>
<dbReference type="Proteomes" id="UP001517367">
    <property type="component" value="Unassembled WGS sequence"/>
</dbReference>
<dbReference type="PANTHER" id="PTHR37291:SF1">
    <property type="entry name" value="TYPE IV METHYL-DIRECTED RESTRICTION ENZYME ECOKMCRB SUBUNIT"/>
    <property type="match status" value="1"/>
</dbReference>
<dbReference type="InterPro" id="IPR011704">
    <property type="entry name" value="ATPase_dyneun-rel_AAA"/>
</dbReference>
<dbReference type="InterPro" id="IPR052934">
    <property type="entry name" value="Methyl-DNA_Rec/Restrict_Enz"/>
</dbReference>
<feature type="domain" description="ATPase dynein-related AAA" evidence="1">
    <location>
        <begin position="569"/>
        <end position="706"/>
    </location>
</feature>
<protein>
    <submittedName>
        <fullName evidence="2">AAA family ATPase</fullName>
    </submittedName>
</protein>
<dbReference type="SUPFAM" id="SSF52540">
    <property type="entry name" value="P-loop containing nucleoside triphosphate hydrolases"/>
    <property type="match status" value="1"/>
</dbReference>
<name>A0ABW9JJD3_9SPHI</name>
<dbReference type="RefSeq" id="WP_138731092.1">
    <property type="nucleotide sequence ID" value="NZ_SRMP02000025.1"/>
</dbReference>